<dbReference type="EMBL" id="JACHWJ010000001">
    <property type="protein sequence ID" value="MBB2956799.1"/>
    <property type="molecule type" value="Genomic_DNA"/>
</dbReference>
<dbReference type="AlphaFoldDB" id="A0A7W4ULQ3"/>
<comment type="caution">
    <text evidence="1">The sequence shown here is derived from an EMBL/GenBank/DDBJ whole genome shotgun (WGS) entry which is preliminary data.</text>
</comment>
<evidence type="ECO:0000313" key="1">
    <source>
        <dbReference type="EMBL" id="MBB2956799.1"/>
    </source>
</evidence>
<keyword evidence="2" id="KW-1185">Reference proteome</keyword>
<sequence length="68" mass="7333">MATIQTEANGDTAKTLEAYAREVAGLNPDVTLQGLAYTNTFTKHLSFTVTPPLTDEQAAELNKHLGIE</sequence>
<accession>A0A7W4ULQ3</accession>
<protein>
    <submittedName>
        <fullName evidence="1">Uncharacterized protein</fullName>
    </submittedName>
</protein>
<dbReference type="Proteomes" id="UP000545286">
    <property type="component" value="Unassembled WGS sequence"/>
</dbReference>
<organism evidence="1 2">
    <name type="scientific">Pseudoclavibacter helvolus</name>
    <dbReference type="NCBI Taxonomy" id="255205"/>
    <lineage>
        <taxon>Bacteria</taxon>
        <taxon>Bacillati</taxon>
        <taxon>Actinomycetota</taxon>
        <taxon>Actinomycetes</taxon>
        <taxon>Micrococcales</taxon>
        <taxon>Microbacteriaceae</taxon>
        <taxon>Pseudoclavibacter</taxon>
    </lineage>
</organism>
<proteinExistence type="predicted"/>
<dbReference type="RefSeq" id="WP_183623235.1">
    <property type="nucleotide sequence ID" value="NZ_JACHWJ010000001.1"/>
</dbReference>
<reference evidence="1 2" key="1">
    <citation type="submission" date="2020-08" db="EMBL/GenBank/DDBJ databases">
        <title>Sequencing the genomes of 1000 actinobacteria strains.</title>
        <authorList>
            <person name="Klenk H.-P."/>
        </authorList>
    </citation>
    <scope>NUCLEOTIDE SEQUENCE [LARGE SCALE GENOMIC DNA]</scope>
    <source>
        <strain evidence="1 2">DSM 20419</strain>
    </source>
</reference>
<evidence type="ECO:0000313" key="2">
    <source>
        <dbReference type="Proteomes" id="UP000545286"/>
    </source>
</evidence>
<gene>
    <name evidence="1" type="ORF">FHX72_000911</name>
</gene>
<name>A0A7W4ULQ3_9MICO</name>